<keyword evidence="2" id="KW-0378">Hydrolase</keyword>
<sequence length="257" mass="28408">MQLLSPTATTYSELQNAYEHFNKVLFDNALPACLITLQREKRTCGYFSAQRWANVEGQFTDEIALNPAYFAVTPIVETMQTLVHEMVHLWQHHFGKPGRGRYHNDEWANKMESIGLMPSSTGQPGGKRTGDHMGDYAVEGGRFLMACQALLTAQFKLSWYDRFPAEEHVAHGQASYASQLSDPAAAISPAQANQALANVVKPTVKAARQSEDGTSLQAPNRSNRIKYTCPSCAQQVWGKPGLRLLCGGENCDSIPFV</sequence>
<keyword evidence="2" id="KW-0645">Protease</keyword>
<dbReference type="EMBL" id="STFG01000021">
    <property type="protein sequence ID" value="THT98423.1"/>
    <property type="molecule type" value="Genomic_DNA"/>
</dbReference>
<accession>A0A4S8EXQ6</accession>
<dbReference type="RefSeq" id="WP_136574495.1">
    <property type="nucleotide sequence ID" value="NZ_STFG01000021.1"/>
</dbReference>
<dbReference type="InterPro" id="IPR006640">
    <property type="entry name" value="SprT-like_domain"/>
</dbReference>
<dbReference type="GO" id="GO:0006508">
    <property type="term" value="P:proteolysis"/>
    <property type="evidence" value="ECO:0007669"/>
    <property type="project" value="UniProtKB-KW"/>
</dbReference>
<evidence type="ECO:0000259" key="1">
    <source>
        <dbReference type="Pfam" id="PF10263"/>
    </source>
</evidence>
<evidence type="ECO:0000313" key="2">
    <source>
        <dbReference type="EMBL" id="THT98423.1"/>
    </source>
</evidence>
<comment type="caution">
    <text evidence="2">The sequence shown here is derived from an EMBL/GenBank/DDBJ whole genome shotgun (WGS) entry which is preliminary data.</text>
</comment>
<protein>
    <submittedName>
        <fullName evidence="2">SprT family zinc-dependent metalloprotease</fullName>
    </submittedName>
</protein>
<keyword evidence="3" id="KW-1185">Reference proteome</keyword>
<reference evidence="2 3" key="1">
    <citation type="journal article" date="2015" name="Antonie Van Leeuwenhoek">
        <title>Lampropedia puyangensis sp. nov., isolated from symptomatic bark of Populus ? euramericana canker and emended description of Lampropedia hyalina (Ehrenberg 1832) Lee et al. 2004.</title>
        <authorList>
            <person name="Li Y."/>
            <person name="Wang T."/>
            <person name="Piao C.G."/>
            <person name="Wang L.F."/>
            <person name="Tian G.Z."/>
            <person name="Zhu T.H."/>
            <person name="Guo M.W."/>
        </authorList>
    </citation>
    <scope>NUCLEOTIDE SEQUENCE [LARGE SCALE GENOMIC DNA]</scope>
    <source>
        <strain evidence="2 3">2-bin</strain>
    </source>
</reference>
<gene>
    <name evidence="2" type="ORF">E9531_14520</name>
</gene>
<name>A0A4S8EXQ6_9BURK</name>
<feature type="domain" description="SprT-like" evidence="1">
    <location>
        <begin position="15"/>
        <end position="116"/>
    </location>
</feature>
<dbReference type="OrthoDB" id="5298817at2"/>
<dbReference type="GO" id="GO:0008237">
    <property type="term" value="F:metallopeptidase activity"/>
    <property type="evidence" value="ECO:0007669"/>
    <property type="project" value="UniProtKB-KW"/>
</dbReference>
<proteinExistence type="predicted"/>
<dbReference type="GO" id="GO:0006950">
    <property type="term" value="P:response to stress"/>
    <property type="evidence" value="ECO:0007669"/>
    <property type="project" value="UniProtKB-ARBA"/>
</dbReference>
<organism evidence="2 3">
    <name type="scientific">Lampropedia puyangensis</name>
    <dbReference type="NCBI Taxonomy" id="1330072"/>
    <lineage>
        <taxon>Bacteria</taxon>
        <taxon>Pseudomonadati</taxon>
        <taxon>Pseudomonadota</taxon>
        <taxon>Betaproteobacteria</taxon>
        <taxon>Burkholderiales</taxon>
        <taxon>Comamonadaceae</taxon>
        <taxon>Lampropedia</taxon>
    </lineage>
</organism>
<keyword evidence="2" id="KW-0482">Metalloprotease</keyword>
<dbReference type="AlphaFoldDB" id="A0A4S8EXQ6"/>
<dbReference type="Pfam" id="PF10263">
    <property type="entry name" value="SprT-like"/>
    <property type="match status" value="1"/>
</dbReference>
<evidence type="ECO:0000313" key="3">
    <source>
        <dbReference type="Proteomes" id="UP000308917"/>
    </source>
</evidence>
<dbReference type="Proteomes" id="UP000308917">
    <property type="component" value="Unassembled WGS sequence"/>
</dbReference>